<dbReference type="InterPro" id="IPR036852">
    <property type="entry name" value="Peptidase_S8/S53_dom_sf"/>
</dbReference>
<evidence type="ECO:0000256" key="7">
    <source>
        <dbReference type="ARBA" id="ARBA00023180"/>
    </source>
</evidence>
<dbReference type="Gene3D" id="3.30.70.80">
    <property type="entry name" value="Peptidase S8 propeptide/proteinase inhibitor I9"/>
    <property type="match status" value="1"/>
</dbReference>
<dbReference type="InterPro" id="IPR023827">
    <property type="entry name" value="Peptidase_S8_Asp-AS"/>
</dbReference>
<evidence type="ECO:0000256" key="5">
    <source>
        <dbReference type="ARBA" id="ARBA00022801"/>
    </source>
</evidence>
<proteinExistence type="inferred from homology"/>
<comment type="caution">
    <text evidence="15">The sequence shown here is derived from an EMBL/GenBank/DDBJ whole genome shotgun (WGS) entry which is preliminary data.</text>
</comment>
<evidence type="ECO:0000256" key="10">
    <source>
        <dbReference type="SAM" id="SignalP"/>
    </source>
</evidence>
<feature type="chain" id="PRO_5042195166" evidence="10">
    <location>
        <begin position="23"/>
        <end position="742"/>
    </location>
</feature>
<dbReference type="InterPro" id="IPR010259">
    <property type="entry name" value="S8pro/Inhibitor_I9"/>
</dbReference>
<dbReference type="Pfam" id="PF05922">
    <property type="entry name" value="Inhibitor_I9"/>
    <property type="match status" value="1"/>
</dbReference>
<comment type="similarity">
    <text evidence="2 9">Belongs to the peptidase S8 family.</text>
</comment>
<keyword evidence="3 9" id="KW-0645">Protease</keyword>
<dbReference type="Pfam" id="PF17766">
    <property type="entry name" value="fn3_6"/>
    <property type="match status" value="1"/>
</dbReference>
<evidence type="ECO:0000259" key="14">
    <source>
        <dbReference type="Pfam" id="PF17766"/>
    </source>
</evidence>
<dbReference type="InterPro" id="IPR037045">
    <property type="entry name" value="S8pro/Inhibitor_I9_sf"/>
</dbReference>
<evidence type="ECO:0000256" key="6">
    <source>
        <dbReference type="ARBA" id="ARBA00022825"/>
    </source>
</evidence>
<sequence length="742" mass="79496">MSIIPVLFLVCILIWQLSSANANDFSLETYIVHVDIPDSQLLSEQSQDLESWYRSFLPTTPASSTETPRMIYSHRNVFSGFAAKLTSEEVKAMEGKKGFISARPQQVLQLHTTHTPNFLGLHQNAGLWKDSNYGKGIVIGILDTGIFPDHPSFSDEGMPPPPAKWKGSCEFNFTACNNKIIGARQFQKGDGTPLDHEGHGTHAASTAAGNFVRGANVFGNANGTAAGIAPLAHLAIYKVCSLECSESDILAAMDAAIEDGVDVLSISFGGHPREFHDDDISLGAFSAMQKGIFVSCSAGNSGPFSFTLSNDAPWILTVGASTIDRTLRATAVLGSKIELNGESAYQPKALPLGQLPLVYPGTIGSDFPDNYCDQESLNRTGVKGKIVLCYVSNEIRTSKIDQGRVVKDAGGAAMILMNIGRDGFTTSADAHVIPATNVNYEDGEKILAYMNSTSAPTATIVFKGTIIGDKTAPTVAAFSSRGPSSISRGILKPDIIGPGVNILAAWPNYVENKTNTRNTFNVISGTSVSCPHLSGVAALIKSVHPGWSPAAIKSAIITTADTVNLENQPIQDEKHLPADIFAAGAGHVNAVKASDPGLIYDIEPQDYIPYLCGLRYTSREVSKIVQRRVNCSEVSTIPAERLNYPSFAVNRFGSSNQSYTRTVTNVGEARSSYTVEVVSPQGLNTTVHPRTLNFSKVNQKLTYEVSFSLPAFGGDAGDASQGYILWKSAKNSVRSPVAAFYY</sequence>
<dbReference type="PROSITE" id="PS00136">
    <property type="entry name" value="SUBTILASE_ASP"/>
    <property type="match status" value="1"/>
</dbReference>
<keyword evidence="5 9" id="KW-0378">Hydrolase</keyword>
<dbReference type="AlphaFoldDB" id="A0AAE1Y2T7"/>
<name>A0AAE1Y2T7_9LAMI</name>
<reference evidence="15" key="1">
    <citation type="submission" date="2020-06" db="EMBL/GenBank/DDBJ databases">
        <authorList>
            <person name="Li T."/>
            <person name="Hu X."/>
            <person name="Zhang T."/>
            <person name="Song X."/>
            <person name="Zhang H."/>
            <person name="Dai N."/>
            <person name="Sheng W."/>
            <person name="Hou X."/>
            <person name="Wei L."/>
        </authorList>
    </citation>
    <scope>NUCLEOTIDE SEQUENCE</scope>
    <source>
        <strain evidence="15">3651</strain>
        <tissue evidence="15">Leaf</tissue>
    </source>
</reference>
<evidence type="ECO:0000256" key="1">
    <source>
        <dbReference type="ARBA" id="ARBA00004613"/>
    </source>
</evidence>
<dbReference type="Pfam" id="PF00082">
    <property type="entry name" value="Peptidase_S8"/>
    <property type="match status" value="1"/>
</dbReference>
<dbReference type="FunFam" id="3.40.50.200:FF:000006">
    <property type="entry name" value="Subtilisin-like protease SBT1.5"/>
    <property type="match status" value="1"/>
</dbReference>
<evidence type="ECO:0000259" key="11">
    <source>
        <dbReference type="Pfam" id="PF00082"/>
    </source>
</evidence>
<keyword evidence="4 10" id="KW-0732">Signal</keyword>
<reference evidence="15" key="2">
    <citation type="journal article" date="2024" name="Plant">
        <title>Genomic evolution and insights into agronomic trait innovations of Sesamum species.</title>
        <authorList>
            <person name="Miao H."/>
            <person name="Wang L."/>
            <person name="Qu L."/>
            <person name="Liu H."/>
            <person name="Sun Y."/>
            <person name="Le M."/>
            <person name="Wang Q."/>
            <person name="Wei S."/>
            <person name="Zheng Y."/>
            <person name="Lin W."/>
            <person name="Duan Y."/>
            <person name="Cao H."/>
            <person name="Xiong S."/>
            <person name="Wang X."/>
            <person name="Wei L."/>
            <person name="Li C."/>
            <person name="Ma Q."/>
            <person name="Ju M."/>
            <person name="Zhao R."/>
            <person name="Li G."/>
            <person name="Mu C."/>
            <person name="Tian Q."/>
            <person name="Mei H."/>
            <person name="Zhang T."/>
            <person name="Gao T."/>
            <person name="Zhang H."/>
        </authorList>
    </citation>
    <scope>NUCLEOTIDE SEQUENCE</scope>
    <source>
        <strain evidence="15">3651</strain>
    </source>
</reference>
<dbReference type="CDD" id="cd02120">
    <property type="entry name" value="PA_subtilisin_like"/>
    <property type="match status" value="1"/>
</dbReference>
<dbReference type="InterPro" id="IPR003137">
    <property type="entry name" value="PA_domain"/>
</dbReference>
<feature type="domain" description="Subtilisin-like protease fibronectin type-III" evidence="14">
    <location>
        <begin position="642"/>
        <end position="738"/>
    </location>
</feature>
<dbReference type="InterPro" id="IPR034197">
    <property type="entry name" value="Peptidases_S8_3"/>
</dbReference>
<dbReference type="GO" id="GO:0005576">
    <property type="term" value="C:extracellular region"/>
    <property type="evidence" value="ECO:0007669"/>
    <property type="project" value="UniProtKB-SubCell"/>
</dbReference>
<dbReference type="InterPro" id="IPR015500">
    <property type="entry name" value="Peptidase_S8_subtilisin-rel"/>
</dbReference>
<evidence type="ECO:0000259" key="12">
    <source>
        <dbReference type="Pfam" id="PF02225"/>
    </source>
</evidence>
<dbReference type="EMBL" id="JACGWO010000007">
    <property type="protein sequence ID" value="KAK4422726.1"/>
    <property type="molecule type" value="Genomic_DNA"/>
</dbReference>
<feature type="domain" description="Peptidase S8/S53" evidence="11">
    <location>
        <begin position="134"/>
        <end position="563"/>
    </location>
</feature>
<keyword evidence="16" id="KW-1185">Reference proteome</keyword>
<dbReference type="GO" id="GO:0004252">
    <property type="term" value="F:serine-type endopeptidase activity"/>
    <property type="evidence" value="ECO:0007669"/>
    <property type="project" value="UniProtKB-UniRule"/>
</dbReference>
<dbReference type="PROSITE" id="PS51892">
    <property type="entry name" value="SUBTILASE"/>
    <property type="match status" value="1"/>
</dbReference>
<dbReference type="Gene3D" id="3.50.30.30">
    <property type="match status" value="1"/>
</dbReference>
<dbReference type="Gene3D" id="3.40.50.200">
    <property type="entry name" value="Peptidase S8/S53 domain"/>
    <property type="match status" value="1"/>
</dbReference>
<keyword evidence="7" id="KW-0325">Glycoprotein</keyword>
<organism evidence="15 16">
    <name type="scientific">Sesamum alatum</name>
    <dbReference type="NCBI Taxonomy" id="300844"/>
    <lineage>
        <taxon>Eukaryota</taxon>
        <taxon>Viridiplantae</taxon>
        <taxon>Streptophyta</taxon>
        <taxon>Embryophyta</taxon>
        <taxon>Tracheophyta</taxon>
        <taxon>Spermatophyta</taxon>
        <taxon>Magnoliopsida</taxon>
        <taxon>eudicotyledons</taxon>
        <taxon>Gunneridae</taxon>
        <taxon>Pentapetalae</taxon>
        <taxon>asterids</taxon>
        <taxon>lamiids</taxon>
        <taxon>Lamiales</taxon>
        <taxon>Pedaliaceae</taxon>
        <taxon>Sesamum</taxon>
    </lineage>
</organism>
<evidence type="ECO:0000313" key="16">
    <source>
        <dbReference type="Proteomes" id="UP001293254"/>
    </source>
</evidence>
<dbReference type="Proteomes" id="UP001293254">
    <property type="component" value="Unassembled WGS sequence"/>
</dbReference>
<dbReference type="PANTHER" id="PTHR10795">
    <property type="entry name" value="PROPROTEIN CONVERTASE SUBTILISIN/KEXIN"/>
    <property type="match status" value="1"/>
</dbReference>
<dbReference type="InterPro" id="IPR041469">
    <property type="entry name" value="Subtilisin-like_FN3"/>
</dbReference>
<dbReference type="SUPFAM" id="SSF52743">
    <property type="entry name" value="Subtilisin-like"/>
    <property type="match status" value="1"/>
</dbReference>
<dbReference type="PRINTS" id="PR00723">
    <property type="entry name" value="SUBTILISIN"/>
</dbReference>
<dbReference type="InterPro" id="IPR045051">
    <property type="entry name" value="SBT"/>
</dbReference>
<accession>A0AAE1Y2T7</accession>
<evidence type="ECO:0000256" key="4">
    <source>
        <dbReference type="ARBA" id="ARBA00022729"/>
    </source>
</evidence>
<evidence type="ECO:0000256" key="3">
    <source>
        <dbReference type="ARBA" id="ARBA00022670"/>
    </source>
</evidence>
<dbReference type="GO" id="GO:0006508">
    <property type="term" value="P:proteolysis"/>
    <property type="evidence" value="ECO:0007669"/>
    <property type="project" value="UniProtKB-KW"/>
</dbReference>
<comment type="subcellular location">
    <subcellularLocation>
        <location evidence="1">Secreted</location>
    </subcellularLocation>
</comment>
<feature type="domain" description="PA" evidence="12">
    <location>
        <begin position="355"/>
        <end position="446"/>
    </location>
</feature>
<feature type="domain" description="Inhibitor I9" evidence="13">
    <location>
        <begin position="29"/>
        <end position="111"/>
    </location>
</feature>
<dbReference type="FunFam" id="3.50.30.30:FF:000005">
    <property type="entry name" value="subtilisin-like protease SBT1.5"/>
    <property type="match status" value="1"/>
</dbReference>
<feature type="active site" description="Charge relay system" evidence="8 9">
    <location>
        <position position="199"/>
    </location>
</feature>
<feature type="active site" description="Charge relay system" evidence="8 9">
    <location>
        <position position="143"/>
    </location>
</feature>
<gene>
    <name evidence="15" type="ORF">Salat_1855100</name>
</gene>
<feature type="signal peptide" evidence="10">
    <location>
        <begin position="1"/>
        <end position="22"/>
    </location>
</feature>
<keyword evidence="6 9" id="KW-0720">Serine protease</keyword>
<evidence type="ECO:0000313" key="15">
    <source>
        <dbReference type="EMBL" id="KAK4422726.1"/>
    </source>
</evidence>
<evidence type="ECO:0000259" key="13">
    <source>
        <dbReference type="Pfam" id="PF05922"/>
    </source>
</evidence>
<evidence type="ECO:0000256" key="8">
    <source>
        <dbReference type="PIRSR" id="PIRSR615500-1"/>
    </source>
</evidence>
<protein>
    <submittedName>
        <fullName evidence="15">Subtilisin-like protease SBT1.7</fullName>
    </submittedName>
</protein>
<dbReference type="Gene3D" id="2.60.40.2310">
    <property type="match status" value="1"/>
</dbReference>
<evidence type="ECO:0000256" key="2">
    <source>
        <dbReference type="ARBA" id="ARBA00011073"/>
    </source>
</evidence>
<evidence type="ECO:0000256" key="9">
    <source>
        <dbReference type="PROSITE-ProRule" id="PRU01240"/>
    </source>
</evidence>
<dbReference type="InterPro" id="IPR000209">
    <property type="entry name" value="Peptidase_S8/S53_dom"/>
</dbReference>
<dbReference type="CDD" id="cd04852">
    <property type="entry name" value="Peptidases_S8_3"/>
    <property type="match status" value="1"/>
</dbReference>
<dbReference type="Pfam" id="PF02225">
    <property type="entry name" value="PA"/>
    <property type="match status" value="1"/>
</dbReference>
<feature type="active site" description="Charge relay system" evidence="8 9">
    <location>
        <position position="527"/>
    </location>
</feature>